<dbReference type="GO" id="GO:0061630">
    <property type="term" value="F:ubiquitin protein ligase activity"/>
    <property type="evidence" value="ECO:0007669"/>
    <property type="project" value="UniProtKB-EC"/>
</dbReference>
<reference evidence="14 15" key="1">
    <citation type="journal article" date="2019" name="Sci. Data">
        <title>Hybrid genome assembly and annotation of Danionella translucida.</title>
        <authorList>
            <person name="Kadobianskyi M."/>
            <person name="Schulze L."/>
            <person name="Schuelke M."/>
            <person name="Judkewitz B."/>
        </authorList>
    </citation>
    <scope>NUCLEOTIDE SEQUENCE [LARGE SCALE GENOMIC DNA]</scope>
    <source>
        <strain evidence="14 15">Bolton</strain>
    </source>
</reference>
<feature type="region of interest" description="Disordered" evidence="11">
    <location>
        <begin position="207"/>
        <end position="228"/>
    </location>
</feature>
<dbReference type="InterPro" id="IPR050617">
    <property type="entry name" value="E3_ligase_FN3/SPRY"/>
</dbReference>
<dbReference type="Gene3D" id="1.20.5.170">
    <property type="match status" value="1"/>
</dbReference>
<evidence type="ECO:0000256" key="7">
    <source>
        <dbReference type="ARBA" id="ARBA00022833"/>
    </source>
</evidence>
<evidence type="ECO:0000256" key="2">
    <source>
        <dbReference type="ARBA" id="ARBA00004123"/>
    </source>
</evidence>
<dbReference type="EC" id="2.3.2.27" evidence="3"/>
<protein>
    <recommendedName>
        <fullName evidence="3">RING-type E3 ubiquitin transferase</fullName>
        <ecNumber evidence="3">2.3.2.27</ecNumber>
    </recommendedName>
</protein>
<keyword evidence="6" id="KW-0221">Differentiation</keyword>
<dbReference type="CDD" id="cd19833">
    <property type="entry name" value="Bbox2_MuRF3_C-II"/>
    <property type="match status" value="1"/>
</dbReference>
<dbReference type="PROSITE" id="PS50119">
    <property type="entry name" value="ZF_BBOX"/>
    <property type="match status" value="1"/>
</dbReference>
<evidence type="ECO:0000256" key="6">
    <source>
        <dbReference type="ARBA" id="ARBA00022782"/>
    </source>
</evidence>
<evidence type="ECO:0000256" key="10">
    <source>
        <dbReference type="PROSITE-ProRule" id="PRU00024"/>
    </source>
</evidence>
<keyword evidence="8" id="KW-0175">Coiled coil</keyword>
<proteinExistence type="predicted"/>
<evidence type="ECO:0000313" key="15">
    <source>
        <dbReference type="Proteomes" id="UP000316079"/>
    </source>
</evidence>
<sequence length="228" mass="25927">MQIFNLVYTMFPFCTHRPLLPESEQQQLMCEHHEEEKINICLTCEVPTCSMCKVFGVHKKCDVAPLPVIYKKQKAELNDAIGILVAGNDRMQSLISQMEDICRSIETLLGHEQDQKLTRVRFLIRRNGDHLETSVKLVETAIQSMEEPNMAVFLENTKVLLERITDTAKGSSIEWTEPGVESMAHIILNTEEVASMLRDLVFQTGEVEEERGDEDPMASSVQHKGTHL</sequence>
<dbReference type="InterPro" id="IPR033492">
    <property type="entry name" value="Trim54_Bbox2_Zfn"/>
</dbReference>
<organism evidence="14 15">
    <name type="scientific">Danionella cerebrum</name>
    <dbReference type="NCBI Taxonomy" id="2873325"/>
    <lineage>
        <taxon>Eukaryota</taxon>
        <taxon>Metazoa</taxon>
        <taxon>Chordata</taxon>
        <taxon>Craniata</taxon>
        <taxon>Vertebrata</taxon>
        <taxon>Euteleostomi</taxon>
        <taxon>Actinopterygii</taxon>
        <taxon>Neopterygii</taxon>
        <taxon>Teleostei</taxon>
        <taxon>Ostariophysi</taxon>
        <taxon>Cypriniformes</taxon>
        <taxon>Danionidae</taxon>
        <taxon>Danioninae</taxon>
        <taxon>Danionella</taxon>
    </lineage>
</organism>
<dbReference type="GO" id="GO:0030154">
    <property type="term" value="P:cell differentiation"/>
    <property type="evidence" value="ECO:0007669"/>
    <property type="project" value="UniProtKB-KW"/>
</dbReference>
<accession>A0A553RL84</accession>
<evidence type="ECO:0000256" key="9">
    <source>
        <dbReference type="ARBA" id="ARBA00023242"/>
    </source>
</evidence>
<keyword evidence="4" id="KW-0808">Transferase</keyword>
<dbReference type="GO" id="GO:0070507">
    <property type="term" value="P:regulation of microtubule cytoskeleton organization"/>
    <property type="evidence" value="ECO:0007669"/>
    <property type="project" value="TreeGrafter"/>
</dbReference>
<comment type="caution">
    <text evidence="14">The sequence shown here is derived from an EMBL/GenBank/DDBJ whole genome shotgun (WGS) entry which is preliminary data.</text>
</comment>
<dbReference type="GO" id="GO:0008270">
    <property type="term" value="F:zinc ion binding"/>
    <property type="evidence" value="ECO:0007669"/>
    <property type="project" value="UniProtKB-KW"/>
</dbReference>
<dbReference type="SUPFAM" id="SSF57845">
    <property type="entry name" value="B-box zinc-binding domain"/>
    <property type="match status" value="1"/>
</dbReference>
<keyword evidence="15" id="KW-1185">Reference proteome</keyword>
<evidence type="ECO:0000259" key="13">
    <source>
        <dbReference type="PROSITE" id="PS51262"/>
    </source>
</evidence>
<evidence type="ECO:0000256" key="5">
    <source>
        <dbReference type="ARBA" id="ARBA00022771"/>
    </source>
</evidence>
<dbReference type="AlphaFoldDB" id="A0A553RL84"/>
<feature type="compositionally biased region" description="Polar residues" evidence="11">
    <location>
        <begin position="219"/>
        <end position="228"/>
    </location>
</feature>
<keyword evidence="7" id="KW-0862">Zinc</keyword>
<dbReference type="PROSITE" id="PS51262">
    <property type="entry name" value="COS"/>
    <property type="match status" value="1"/>
</dbReference>
<dbReference type="InterPro" id="IPR017903">
    <property type="entry name" value="COS_domain"/>
</dbReference>
<dbReference type="Proteomes" id="UP000316079">
    <property type="component" value="Unassembled WGS sequence"/>
</dbReference>
<dbReference type="OrthoDB" id="5351233at2759"/>
<dbReference type="STRING" id="623744.A0A553RL84"/>
<feature type="domain" description="B box-type" evidence="12">
    <location>
        <begin position="25"/>
        <end position="66"/>
    </location>
</feature>
<keyword evidence="5 10" id="KW-0479">Metal-binding</keyword>
<dbReference type="InterPro" id="IPR000315">
    <property type="entry name" value="Znf_B-box"/>
</dbReference>
<feature type="domain" description="COS" evidence="13">
    <location>
        <begin position="145"/>
        <end position="203"/>
    </location>
</feature>
<feature type="compositionally biased region" description="Acidic residues" evidence="11">
    <location>
        <begin position="207"/>
        <end position="216"/>
    </location>
</feature>
<dbReference type="GO" id="GO:0005737">
    <property type="term" value="C:cytoplasm"/>
    <property type="evidence" value="ECO:0007669"/>
    <property type="project" value="TreeGrafter"/>
</dbReference>
<evidence type="ECO:0000256" key="1">
    <source>
        <dbReference type="ARBA" id="ARBA00000900"/>
    </source>
</evidence>
<evidence type="ECO:0000256" key="11">
    <source>
        <dbReference type="SAM" id="MobiDB-lite"/>
    </source>
</evidence>
<gene>
    <name evidence="14" type="ORF">DNTS_008942</name>
</gene>
<dbReference type="PANTHER" id="PTHR24099">
    <property type="entry name" value="E3 UBIQUITIN-PROTEIN LIGASE TRIM36-RELATED"/>
    <property type="match status" value="1"/>
</dbReference>
<dbReference type="PANTHER" id="PTHR24099:SF17">
    <property type="entry name" value="TRIPARTITE MOTIF CONTAINING 55"/>
    <property type="match status" value="1"/>
</dbReference>
<dbReference type="GO" id="GO:0005634">
    <property type="term" value="C:nucleus"/>
    <property type="evidence" value="ECO:0007669"/>
    <property type="project" value="UniProtKB-SubCell"/>
</dbReference>
<comment type="catalytic activity">
    <reaction evidence="1">
        <text>S-ubiquitinyl-[E2 ubiquitin-conjugating enzyme]-L-cysteine + [acceptor protein]-L-lysine = [E2 ubiquitin-conjugating enzyme]-L-cysteine + N(6)-ubiquitinyl-[acceptor protein]-L-lysine.</text>
        <dbReference type="EC" id="2.3.2.27"/>
    </reaction>
</comment>
<evidence type="ECO:0000256" key="8">
    <source>
        <dbReference type="ARBA" id="ARBA00023054"/>
    </source>
</evidence>
<comment type="subcellular location">
    <subcellularLocation>
        <location evidence="2">Nucleus</location>
    </subcellularLocation>
</comment>
<keyword evidence="5 10" id="KW-0863">Zinc-finger</keyword>
<dbReference type="Gene3D" id="3.30.160.60">
    <property type="entry name" value="Classic Zinc Finger"/>
    <property type="match status" value="1"/>
</dbReference>
<evidence type="ECO:0000256" key="3">
    <source>
        <dbReference type="ARBA" id="ARBA00012483"/>
    </source>
</evidence>
<name>A0A553RL84_9TELE</name>
<dbReference type="EMBL" id="SRMA01018814">
    <property type="protein sequence ID" value="TRZ02948.1"/>
    <property type="molecule type" value="Genomic_DNA"/>
</dbReference>
<evidence type="ECO:0000256" key="4">
    <source>
        <dbReference type="ARBA" id="ARBA00022679"/>
    </source>
</evidence>
<keyword evidence="9" id="KW-0539">Nucleus</keyword>
<evidence type="ECO:0000259" key="12">
    <source>
        <dbReference type="PROSITE" id="PS50119"/>
    </source>
</evidence>
<evidence type="ECO:0000313" key="14">
    <source>
        <dbReference type="EMBL" id="TRZ02948.1"/>
    </source>
</evidence>